<gene>
    <name evidence="1" type="ORF">SAMN05216251_13715</name>
</gene>
<accession>A0A1I2MJ41</accession>
<name>A0A1I2MJ41_9ACTN</name>
<sequence length="50" mass="5407">MRAYINIEGDSSRLGIAIGVDATDAEALVRALERSEPDVMEIWARASESA</sequence>
<dbReference type="Proteomes" id="UP000199323">
    <property type="component" value="Unassembled WGS sequence"/>
</dbReference>
<proteinExistence type="predicted"/>
<evidence type="ECO:0000313" key="1">
    <source>
        <dbReference type="EMBL" id="SFF91524.1"/>
    </source>
</evidence>
<dbReference type="EMBL" id="FONG01000037">
    <property type="protein sequence ID" value="SFF91524.1"/>
    <property type="molecule type" value="Genomic_DNA"/>
</dbReference>
<organism evidence="1 2">
    <name type="scientific">Actinacidiphila alni</name>
    <dbReference type="NCBI Taxonomy" id="380248"/>
    <lineage>
        <taxon>Bacteria</taxon>
        <taxon>Bacillati</taxon>
        <taxon>Actinomycetota</taxon>
        <taxon>Actinomycetes</taxon>
        <taxon>Kitasatosporales</taxon>
        <taxon>Streptomycetaceae</taxon>
        <taxon>Actinacidiphila</taxon>
    </lineage>
</organism>
<reference evidence="1 2" key="1">
    <citation type="submission" date="2016-10" db="EMBL/GenBank/DDBJ databases">
        <authorList>
            <person name="de Groot N.N."/>
        </authorList>
    </citation>
    <scope>NUCLEOTIDE SEQUENCE [LARGE SCALE GENOMIC DNA]</scope>
    <source>
        <strain evidence="1 2">CGMCC 4.3510</strain>
    </source>
</reference>
<protein>
    <submittedName>
        <fullName evidence="1">Uncharacterized protein</fullName>
    </submittedName>
</protein>
<dbReference type="AlphaFoldDB" id="A0A1I2MJ41"/>
<evidence type="ECO:0000313" key="2">
    <source>
        <dbReference type="Proteomes" id="UP000199323"/>
    </source>
</evidence>
<keyword evidence="2" id="KW-1185">Reference proteome</keyword>